<dbReference type="PATRIC" id="fig|999408.3.peg.6091"/>
<feature type="compositionally biased region" description="Polar residues" evidence="1">
    <location>
        <begin position="52"/>
        <end position="64"/>
    </location>
</feature>
<organism evidence="3 4">
    <name type="scientific">[Clostridium] clostridioforme 90A8</name>
    <dbReference type="NCBI Taxonomy" id="999408"/>
    <lineage>
        <taxon>Bacteria</taxon>
        <taxon>Bacillati</taxon>
        <taxon>Bacillota</taxon>
        <taxon>Clostridia</taxon>
        <taxon>Lachnospirales</taxon>
        <taxon>Lachnospiraceae</taxon>
        <taxon>Enterocloster</taxon>
    </lineage>
</organism>
<dbReference type="AlphaFoldDB" id="A0A0E2HEW3"/>
<dbReference type="Proteomes" id="UP000013085">
    <property type="component" value="Unassembled WGS sequence"/>
</dbReference>
<evidence type="ECO:0008006" key="5">
    <source>
        <dbReference type="Google" id="ProtNLM"/>
    </source>
</evidence>
<dbReference type="RefSeq" id="WP_002595084.1">
    <property type="nucleotide sequence ID" value="NZ_KB851002.1"/>
</dbReference>
<dbReference type="HOGENOM" id="CLU_110162_0_0_9"/>
<evidence type="ECO:0000313" key="4">
    <source>
        <dbReference type="Proteomes" id="UP000013085"/>
    </source>
</evidence>
<gene>
    <name evidence="3" type="ORF">HMPREF1090_05684</name>
</gene>
<name>A0A0E2HEW3_9FIRM</name>
<feature type="signal peptide" evidence="2">
    <location>
        <begin position="1"/>
        <end position="22"/>
    </location>
</feature>
<sequence>MKHIPKLFIIFILVLTITGCGANESGRNPDNNKNSVDKVINEQMENFETDSVDTSSDGQDTQDGSVPVKSGSAVVTQETDGEVSNSVDYDLTTMSSDMVYATVYQMMVDPDTYIGKTFRMDGLYYASYYEPTAQYYHYCIIQDATACCAQGMEFVWGDGSHVYPDEYPMENTEVVVQGVFETYREDGDTNLYCRLRDATLEVVDN</sequence>
<dbReference type="PROSITE" id="PS51257">
    <property type="entry name" value="PROKAR_LIPOPROTEIN"/>
    <property type="match status" value="1"/>
</dbReference>
<feature type="region of interest" description="Disordered" evidence="1">
    <location>
        <begin position="49"/>
        <end position="81"/>
    </location>
</feature>
<evidence type="ECO:0000256" key="2">
    <source>
        <dbReference type="SAM" id="SignalP"/>
    </source>
</evidence>
<reference evidence="3 4" key="1">
    <citation type="submission" date="2013-01" db="EMBL/GenBank/DDBJ databases">
        <title>The Genome Sequence of Clostridium clostridioforme 90A8.</title>
        <authorList>
            <consortium name="The Broad Institute Genome Sequencing Platform"/>
            <person name="Earl A."/>
            <person name="Ward D."/>
            <person name="Feldgarden M."/>
            <person name="Gevers D."/>
            <person name="Courvalin P."/>
            <person name="Lambert T."/>
            <person name="Walker B."/>
            <person name="Young S.K."/>
            <person name="Zeng Q."/>
            <person name="Gargeya S."/>
            <person name="Fitzgerald M."/>
            <person name="Haas B."/>
            <person name="Abouelleil A."/>
            <person name="Alvarado L."/>
            <person name="Arachchi H.M."/>
            <person name="Berlin A.M."/>
            <person name="Chapman S.B."/>
            <person name="Dewar J."/>
            <person name="Goldberg J."/>
            <person name="Griggs A."/>
            <person name="Gujja S."/>
            <person name="Hansen M."/>
            <person name="Howarth C."/>
            <person name="Imamovic A."/>
            <person name="Larimer J."/>
            <person name="McCowan C."/>
            <person name="Murphy C."/>
            <person name="Neiman D."/>
            <person name="Pearson M."/>
            <person name="Priest M."/>
            <person name="Roberts A."/>
            <person name="Saif S."/>
            <person name="Shea T."/>
            <person name="Sisk P."/>
            <person name="Sykes S."/>
            <person name="Wortman J."/>
            <person name="Nusbaum C."/>
            <person name="Birren B."/>
        </authorList>
    </citation>
    <scope>NUCLEOTIDE SEQUENCE [LARGE SCALE GENOMIC DNA]</scope>
    <source>
        <strain evidence="3 4">90A8</strain>
    </source>
</reference>
<dbReference type="EMBL" id="AGYR01000081">
    <property type="protein sequence ID" value="ENZ05309.1"/>
    <property type="molecule type" value="Genomic_DNA"/>
</dbReference>
<evidence type="ECO:0000256" key="1">
    <source>
        <dbReference type="SAM" id="MobiDB-lite"/>
    </source>
</evidence>
<evidence type="ECO:0000313" key="3">
    <source>
        <dbReference type="EMBL" id="ENZ05309.1"/>
    </source>
</evidence>
<accession>A0A0E2HEW3</accession>
<comment type="caution">
    <text evidence="3">The sequence shown here is derived from an EMBL/GenBank/DDBJ whole genome shotgun (WGS) entry which is preliminary data.</text>
</comment>
<keyword evidence="2" id="KW-0732">Signal</keyword>
<feature type="chain" id="PRO_5002395653" description="Lipoprotein" evidence="2">
    <location>
        <begin position="23"/>
        <end position="205"/>
    </location>
</feature>
<proteinExistence type="predicted"/>
<protein>
    <recommendedName>
        <fullName evidence="5">Lipoprotein</fullName>
    </recommendedName>
</protein>